<protein>
    <submittedName>
        <fullName evidence="2">Uncharacterized protein</fullName>
    </submittedName>
</protein>
<comment type="caution">
    <text evidence="2">The sequence shown here is derived from an EMBL/GenBank/DDBJ whole genome shotgun (WGS) entry which is preliminary data.</text>
</comment>
<gene>
    <name evidence="2" type="ORF">CAXC1_180019</name>
</gene>
<evidence type="ECO:0000313" key="3">
    <source>
        <dbReference type="Proteomes" id="UP001314181"/>
    </source>
</evidence>
<evidence type="ECO:0000256" key="1">
    <source>
        <dbReference type="SAM" id="MobiDB-lite"/>
    </source>
</evidence>
<proteinExistence type="predicted"/>
<feature type="compositionally biased region" description="Polar residues" evidence="1">
    <location>
        <begin position="21"/>
        <end position="31"/>
    </location>
</feature>
<feature type="region of interest" description="Disordered" evidence="1">
    <location>
        <begin position="1"/>
        <end position="59"/>
    </location>
</feature>
<dbReference type="EMBL" id="CAWVOK010000009">
    <property type="protein sequence ID" value="CAK8162511.1"/>
    <property type="molecule type" value="Genomic_DNA"/>
</dbReference>
<feature type="region of interest" description="Disordered" evidence="1">
    <location>
        <begin position="240"/>
        <end position="260"/>
    </location>
</feature>
<accession>A0ABP0ERZ4</accession>
<feature type="compositionally biased region" description="Polar residues" evidence="1">
    <location>
        <begin position="1"/>
        <end position="11"/>
    </location>
</feature>
<feature type="compositionally biased region" description="Basic and acidic residues" evidence="1">
    <location>
        <begin position="247"/>
        <end position="256"/>
    </location>
</feature>
<sequence>MNLKHTSTPIFSPNDDAGNHTPVSTKHQANPVNYIKKNHDLTAESENKEHKDNNKKENLFDAVKNKTRNAKKRLGNIKLLGKSEKKQSNYNAFSNPIYGMVLDDSNIIHSKHQIREILDEDDHYARIGDVSDSPNSSAPDEDDHYARIGDVSDSPNSSAPDEDESAYKTMYMAMKSVNNNMEALRESVYEDMSEALKEPVYENIGDVNRSGLEEPVYENIGDVNRSGLEEVVYDTIKPNKHGVHIAPDNKPKEQPEHSYTQQIIQERSKKNQGQIEL</sequence>
<feature type="compositionally biased region" description="Basic and acidic residues" evidence="1">
    <location>
        <begin position="37"/>
        <end position="59"/>
    </location>
</feature>
<feature type="region of interest" description="Disordered" evidence="1">
    <location>
        <begin position="126"/>
        <end position="164"/>
    </location>
</feature>
<organism evidence="2 3">
    <name type="scientific">Candidatus Xenohaliotis californiensis</name>
    <dbReference type="NCBI Taxonomy" id="84677"/>
    <lineage>
        <taxon>Bacteria</taxon>
        <taxon>Pseudomonadati</taxon>
        <taxon>Pseudomonadota</taxon>
        <taxon>Alphaproteobacteria</taxon>
        <taxon>Rickettsiales</taxon>
        <taxon>Anaplasmataceae</taxon>
        <taxon>Candidatus Xenohaliotis</taxon>
    </lineage>
</organism>
<reference evidence="2 3" key="1">
    <citation type="submission" date="2024-01" db="EMBL/GenBank/DDBJ databases">
        <authorList>
            <person name="Kunselman E."/>
        </authorList>
    </citation>
    <scope>NUCLEOTIDE SEQUENCE [LARGE SCALE GENOMIC DNA]</scope>
    <source>
        <strain evidence="2">2 abalone samples</strain>
    </source>
</reference>
<keyword evidence="3" id="KW-1185">Reference proteome</keyword>
<name>A0ABP0ERZ4_9RICK</name>
<dbReference type="RefSeq" id="WP_338363604.1">
    <property type="nucleotide sequence ID" value="NZ_CAWVOK010000009.1"/>
</dbReference>
<dbReference type="Proteomes" id="UP001314181">
    <property type="component" value="Unassembled WGS sequence"/>
</dbReference>
<evidence type="ECO:0000313" key="2">
    <source>
        <dbReference type="EMBL" id="CAK8162511.1"/>
    </source>
</evidence>